<name>A0A7R9Z5T6_9CHLO</name>
<evidence type="ECO:0000256" key="1">
    <source>
        <dbReference type="SAM" id="MobiDB-lite"/>
    </source>
</evidence>
<sequence>MVLACFGCSDPGGPENTDLPRKQLKTLYEKSIAANGGRLIVHGIFARADTKNNNKRVYPKHILKREVAKFERDCIYPGIALGELDHPNYASRYFKCLNLPNVSHQVLEVHWRGDTLMGTIEILQTPSGLLLRELYSQGIKLGVSSRGWASLRSDPRHRCIYVDDDFELITFDFVTEPSTRGAFLIPVRGAYHEPIPNQDKLVQVAHLGHGVCGLEHVPKLPTPALLGARIAELQSEQAMHDKAVVAAAATGADPPPPLRRSQTRLSYLDKLLVYSHYVVLQDAKYLDRESHARDYASHLAMFATRAHLSNQAAYMSRADLNALIMREIAKEQATAAGGGAPLVGEGAGAIVAGAPSDLVLPPGAGAAGKASTRYLQGAGVECQATHRADYDAATSWHMRHGRGHAHGGDSAISHESEGMLPLPPAAAAPQLPPPAPAHHQQRPHGNRVAPTPGDVAASGRGVSPASDVAMEFSLIKGTLSRYAAEYSQRQDDLRVRLHTDLQASPVESISLAGAVH</sequence>
<dbReference type="InterPro" id="IPR005082">
    <property type="entry name" value="Peptidase_U9_T4_prohead"/>
</dbReference>
<evidence type="ECO:0000313" key="2">
    <source>
        <dbReference type="EMBL" id="CAD8306271.1"/>
    </source>
</evidence>
<accession>A0A7R9Z5T6</accession>
<organism evidence="2">
    <name type="scientific">Chlamydomonas euryale</name>
    <dbReference type="NCBI Taxonomy" id="1486919"/>
    <lineage>
        <taxon>Eukaryota</taxon>
        <taxon>Viridiplantae</taxon>
        <taxon>Chlorophyta</taxon>
        <taxon>core chlorophytes</taxon>
        <taxon>Chlorophyceae</taxon>
        <taxon>CS clade</taxon>
        <taxon>Chlamydomonadales</taxon>
        <taxon>Chlamydomonadaceae</taxon>
        <taxon>Chlamydomonas</taxon>
    </lineage>
</organism>
<reference evidence="2" key="1">
    <citation type="submission" date="2021-01" db="EMBL/GenBank/DDBJ databases">
        <authorList>
            <person name="Corre E."/>
            <person name="Pelletier E."/>
            <person name="Niang G."/>
            <person name="Scheremetjew M."/>
            <person name="Finn R."/>
            <person name="Kale V."/>
            <person name="Holt S."/>
            <person name="Cochrane G."/>
            <person name="Meng A."/>
            <person name="Brown T."/>
            <person name="Cohen L."/>
        </authorList>
    </citation>
    <scope>NUCLEOTIDE SEQUENCE</scope>
    <source>
        <strain evidence="2">CCMP219</strain>
    </source>
</reference>
<dbReference type="Pfam" id="PF03420">
    <property type="entry name" value="Peptidase_S77"/>
    <property type="match status" value="1"/>
</dbReference>
<proteinExistence type="predicted"/>
<gene>
    <name evidence="2" type="ORF">CEUR00632_LOCUS18511</name>
</gene>
<feature type="region of interest" description="Disordered" evidence="1">
    <location>
        <begin position="401"/>
        <end position="463"/>
    </location>
</feature>
<protein>
    <submittedName>
        <fullName evidence="2">Uncharacterized protein</fullName>
    </submittedName>
</protein>
<dbReference type="EMBL" id="HBEC01039804">
    <property type="protein sequence ID" value="CAD8306271.1"/>
    <property type="molecule type" value="Transcribed_RNA"/>
</dbReference>
<dbReference type="AlphaFoldDB" id="A0A7R9Z5T6"/>
<feature type="compositionally biased region" description="Pro residues" evidence="1">
    <location>
        <begin position="421"/>
        <end position="436"/>
    </location>
</feature>